<feature type="region of interest" description="Disordered" evidence="8">
    <location>
        <begin position="237"/>
        <end position="270"/>
    </location>
</feature>
<proteinExistence type="predicted"/>
<evidence type="ECO:0000256" key="7">
    <source>
        <dbReference type="RuleBase" id="RU000682"/>
    </source>
</evidence>
<dbReference type="PROSITE" id="PS00027">
    <property type="entry name" value="HOMEOBOX_1"/>
    <property type="match status" value="1"/>
</dbReference>
<dbReference type="InterPro" id="IPR032135">
    <property type="entry name" value="DUF4817"/>
</dbReference>
<dbReference type="GO" id="GO:0005634">
    <property type="term" value="C:nucleus"/>
    <property type="evidence" value="ECO:0007669"/>
    <property type="project" value="UniProtKB-SubCell"/>
</dbReference>
<dbReference type="GO" id="GO:0000981">
    <property type="term" value="F:DNA-binding transcription factor activity, RNA polymerase II-specific"/>
    <property type="evidence" value="ECO:0007669"/>
    <property type="project" value="InterPro"/>
</dbReference>
<organism evidence="10 11">
    <name type="scientific">Brassicogethes aeneus</name>
    <name type="common">Rape pollen beetle</name>
    <name type="synonym">Meligethes aeneus</name>
    <dbReference type="NCBI Taxonomy" id="1431903"/>
    <lineage>
        <taxon>Eukaryota</taxon>
        <taxon>Metazoa</taxon>
        <taxon>Ecdysozoa</taxon>
        <taxon>Arthropoda</taxon>
        <taxon>Hexapoda</taxon>
        <taxon>Insecta</taxon>
        <taxon>Pterygota</taxon>
        <taxon>Neoptera</taxon>
        <taxon>Endopterygota</taxon>
        <taxon>Coleoptera</taxon>
        <taxon>Polyphaga</taxon>
        <taxon>Cucujiformia</taxon>
        <taxon>Nitidulidae</taxon>
        <taxon>Meligethinae</taxon>
        <taxon>Brassicogethes</taxon>
    </lineage>
</organism>
<comment type="subcellular location">
    <subcellularLocation>
        <location evidence="1 6 7">Nucleus</location>
    </subcellularLocation>
</comment>
<evidence type="ECO:0000256" key="5">
    <source>
        <dbReference type="ARBA" id="ARBA00068822"/>
    </source>
</evidence>
<dbReference type="InterPro" id="IPR017970">
    <property type="entry name" value="Homeobox_CS"/>
</dbReference>
<dbReference type="AlphaFoldDB" id="A0A9P0AY09"/>
<evidence type="ECO:0000259" key="9">
    <source>
        <dbReference type="PROSITE" id="PS50071"/>
    </source>
</evidence>
<protein>
    <recommendedName>
        <fullName evidence="5">Homeobox protein unplugged</fullName>
    </recommendedName>
</protein>
<dbReference type="GO" id="GO:0051960">
    <property type="term" value="P:regulation of nervous system development"/>
    <property type="evidence" value="ECO:0007669"/>
    <property type="project" value="TreeGrafter"/>
</dbReference>
<dbReference type="InterPro" id="IPR001356">
    <property type="entry name" value="HD"/>
</dbReference>
<keyword evidence="4 6" id="KW-0539">Nucleus</keyword>
<dbReference type="OrthoDB" id="6159439at2759"/>
<dbReference type="EMBL" id="OV121133">
    <property type="protein sequence ID" value="CAH0550051.1"/>
    <property type="molecule type" value="Genomic_DNA"/>
</dbReference>
<evidence type="ECO:0000313" key="11">
    <source>
        <dbReference type="Proteomes" id="UP001154078"/>
    </source>
</evidence>
<dbReference type="CDD" id="cd00086">
    <property type="entry name" value="homeodomain"/>
    <property type="match status" value="1"/>
</dbReference>
<gene>
    <name evidence="10" type="ORF">MELIAE_LOCUS2963</name>
</gene>
<dbReference type="SUPFAM" id="SSF46689">
    <property type="entry name" value="Homeodomain-like"/>
    <property type="match status" value="1"/>
</dbReference>
<dbReference type="FunFam" id="1.10.10.60:FF:000360">
    <property type="entry name" value="Gastrulation brain homeobox"/>
    <property type="match status" value="1"/>
</dbReference>
<feature type="compositionally biased region" description="Basic residues" evidence="8">
    <location>
        <begin position="108"/>
        <end position="118"/>
    </location>
</feature>
<reference evidence="10" key="1">
    <citation type="submission" date="2021-12" db="EMBL/GenBank/DDBJ databases">
        <authorList>
            <person name="King R."/>
        </authorList>
    </citation>
    <scope>NUCLEOTIDE SEQUENCE</scope>
</reference>
<keyword evidence="3 6" id="KW-0371">Homeobox</keyword>
<dbReference type="InterPro" id="IPR042982">
    <property type="entry name" value="GBX-1/2"/>
</dbReference>
<evidence type="ECO:0000313" key="10">
    <source>
        <dbReference type="EMBL" id="CAH0550051.1"/>
    </source>
</evidence>
<accession>A0A9P0AY09</accession>
<evidence type="ECO:0000256" key="1">
    <source>
        <dbReference type="ARBA" id="ARBA00004123"/>
    </source>
</evidence>
<dbReference type="PANTHER" id="PTHR24334:SF0">
    <property type="entry name" value="HOMEOBOX PROTEIN UNPLUGGED"/>
    <property type="match status" value="1"/>
</dbReference>
<feature type="region of interest" description="Disordered" evidence="8">
    <location>
        <begin position="94"/>
        <end position="125"/>
    </location>
</feature>
<evidence type="ECO:0000256" key="3">
    <source>
        <dbReference type="ARBA" id="ARBA00023155"/>
    </source>
</evidence>
<feature type="compositionally biased region" description="Acidic residues" evidence="8">
    <location>
        <begin position="245"/>
        <end position="255"/>
    </location>
</feature>
<keyword evidence="2 6" id="KW-0238">DNA-binding</keyword>
<dbReference type="Pfam" id="PF16087">
    <property type="entry name" value="DUF4817"/>
    <property type="match status" value="1"/>
</dbReference>
<dbReference type="InterPro" id="IPR009057">
    <property type="entry name" value="Homeodomain-like_sf"/>
</dbReference>
<feature type="domain" description="Homeobox" evidence="9">
    <location>
        <begin position="263"/>
        <end position="323"/>
    </location>
</feature>
<dbReference type="InterPro" id="IPR020479">
    <property type="entry name" value="HD_metazoa"/>
</dbReference>
<evidence type="ECO:0000256" key="8">
    <source>
        <dbReference type="SAM" id="MobiDB-lite"/>
    </source>
</evidence>
<evidence type="ECO:0000256" key="2">
    <source>
        <dbReference type="ARBA" id="ARBA00023125"/>
    </source>
</evidence>
<dbReference type="GO" id="GO:0000977">
    <property type="term" value="F:RNA polymerase II transcription regulatory region sequence-specific DNA binding"/>
    <property type="evidence" value="ECO:0007669"/>
    <property type="project" value="TreeGrafter"/>
</dbReference>
<evidence type="ECO:0000256" key="4">
    <source>
        <dbReference type="ARBA" id="ARBA00023242"/>
    </source>
</evidence>
<dbReference type="Proteomes" id="UP001154078">
    <property type="component" value="Chromosome 2"/>
</dbReference>
<dbReference type="Pfam" id="PF00046">
    <property type="entry name" value="Homeodomain"/>
    <property type="match status" value="1"/>
</dbReference>
<dbReference type="PANTHER" id="PTHR24334">
    <property type="entry name" value="HOMEOBOX PROTEIN GBX"/>
    <property type="match status" value="1"/>
</dbReference>
<dbReference type="Gene3D" id="1.10.10.60">
    <property type="entry name" value="Homeodomain-like"/>
    <property type="match status" value="1"/>
</dbReference>
<sequence length="400" mass="44527">MDFLTVEEKIEMILIYGEAGRNLDDAVNIYAQSFPDKIRSRTLFHRTVKQFTTNGSVQPKKRVRRTTVTGGNNEINVAAPTAADTIERNLAQLPRTEPRTPLAATRPTTKRGAGRRNARPLATATRPKPTEIQLGRRNRAVNLKCALTIIVEFVRKVNMDVASAEETVMKCKKPTPFSIEALMSDCGPKKDNRETFPWHHHHHAYLRRPVSPNLAANVVGSESDGSVDMDLAQDLSNRSQKDAGSDLEDDLEESQNSDGTGSAKSRRRRTAFTSEQLLELEREFHAKKYLSLTERSQIASALRLSEVQVKIWFQNRRAKWKRVKAGLGSGGPHQGGPKGQQQHKSKLVVPIPVHVNRFAVRSQHQQLERALGDLAGRVLASHAALRAGLDLHGFHAAPPH</sequence>
<dbReference type="PRINTS" id="PR00024">
    <property type="entry name" value="HOMEOBOX"/>
</dbReference>
<evidence type="ECO:0000256" key="6">
    <source>
        <dbReference type="PROSITE-ProRule" id="PRU00108"/>
    </source>
</evidence>
<dbReference type="PROSITE" id="PS50071">
    <property type="entry name" value="HOMEOBOX_2"/>
    <property type="match status" value="1"/>
</dbReference>
<name>A0A9P0AY09_BRAAE</name>
<feature type="DNA-binding region" description="Homeobox" evidence="6">
    <location>
        <begin position="265"/>
        <end position="324"/>
    </location>
</feature>
<dbReference type="SMART" id="SM00389">
    <property type="entry name" value="HOX"/>
    <property type="match status" value="1"/>
</dbReference>
<keyword evidence="11" id="KW-1185">Reference proteome</keyword>